<dbReference type="GO" id="GO:0004519">
    <property type="term" value="F:endonuclease activity"/>
    <property type="evidence" value="ECO:0007669"/>
    <property type="project" value="UniProtKB-KW"/>
</dbReference>
<accession>A0A376FVC5</accession>
<dbReference type="Proteomes" id="UP000254219">
    <property type="component" value="Unassembled WGS sequence"/>
</dbReference>
<name>A0A376FVC5_ECOLX</name>
<dbReference type="AlphaFoldDB" id="A0A376FVC5"/>
<organism evidence="4 5">
    <name type="scientific">Escherichia coli</name>
    <dbReference type="NCBI Taxonomy" id="562"/>
    <lineage>
        <taxon>Bacteria</taxon>
        <taxon>Pseudomonadati</taxon>
        <taxon>Pseudomonadota</taxon>
        <taxon>Gammaproteobacteria</taxon>
        <taxon>Enterobacterales</taxon>
        <taxon>Enterobacteriaceae</taxon>
        <taxon>Escherichia</taxon>
    </lineage>
</organism>
<dbReference type="EMBL" id="UFYN01000002">
    <property type="protein sequence ID" value="STD44468.1"/>
    <property type="molecule type" value="Genomic_DNA"/>
</dbReference>
<dbReference type="EMBL" id="CP065611">
    <property type="protein sequence ID" value="QPR06373.1"/>
    <property type="molecule type" value="Genomic_DNA"/>
</dbReference>
<protein>
    <submittedName>
        <fullName evidence="3">NUMOD4 motif-containing HNH endonuclease</fullName>
    </submittedName>
    <submittedName>
        <fullName evidence="4">Putative endodeoxyribonuclease</fullName>
    </submittedName>
</protein>
<gene>
    <name evidence="3" type="ORF">I6H02_08330</name>
    <name evidence="4" type="ORF">NCTC11181_03497</name>
</gene>
<dbReference type="SUPFAM" id="SSF54060">
    <property type="entry name" value="His-Me finger endonucleases"/>
    <property type="match status" value="1"/>
</dbReference>
<evidence type="ECO:0000259" key="2">
    <source>
        <dbReference type="Pfam" id="PF13392"/>
    </source>
</evidence>
<evidence type="ECO:0000313" key="3">
    <source>
        <dbReference type="EMBL" id="QPR06373.1"/>
    </source>
</evidence>
<feature type="domain" description="NUMOD4" evidence="1">
    <location>
        <begin position="3"/>
        <end position="61"/>
    </location>
</feature>
<proteinExistence type="predicted"/>
<keyword evidence="3" id="KW-0255">Endonuclease</keyword>
<keyword evidence="3" id="KW-0540">Nuclease</keyword>
<dbReference type="Pfam" id="PF07463">
    <property type="entry name" value="NUMOD4"/>
    <property type="match status" value="1"/>
</dbReference>
<dbReference type="GO" id="GO:0016788">
    <property type="term" value="F:hydrolase activity, acting on ester bonds"/>
    <property type="evidence" value="ECO:0007669"/>
    <property type="project" value="InterPro"/>
</dbReference>
<dbReference type="Proteomes" id="UP000594864">
    <property type="component" value="Chromosome"/>
</dbReference>
<keyword evidence="3" id="KW-0378">Hydrolase</keyword>
<reference evidence="4 5" key="1">
    <citation type="submission" date="2018-06" db="EMBL/GenBank/DDBJ databases">
        <authorList>
            <consortium name="Pathogen Informatics"/>
            <person name="Doyle S."/>
        </authorList>
    </citation>
    <scope>NUCLEOTIDE SEQUENCE [LARGE SCALE GENOMIC DNA]</scope>
    <source>
        <strain evidence="4 5">NCTC11181</strain>
    </source>
</reference>
<evidence type="ECO:0000259" key="1">
    <source>
        <dbReference type="Pfam" id="PF07463"/>
    </source>
</evidence>
<dbReference type="InterPro" id="IPR044925">
    <property type="entry name" value="His-Me_finger_sf"/>
</dbReference>
<evidence type="ECO:0000313" key="6">
    <source>
        <dbReference type="Proteomes" id="UP000594864"/>
    </source>
</evidence>
<dbReference type="Gene3D" id="3.90.75.20">
    <property type="match status" value="1"/>
</dbReference>
<dbReference type="Pfam" id="PF13392">
    <property type="entry name" value="HNH_3"/>
    <property type="match status" value="1"/>
</dbReference>
<feature type="domain" description="HNH nuclease" evidence="2">
    <location>
        <begin position="70"/>
        <end position="111"/>
    </location>
</feature>
<dbReference type="InterPro" id="IPR010902">
    <property type="entry name" value="NUMOD4"/>
</dbReference>
<reference evidence="3 6" key="2">
    <citation type="submission" date="2020-12" db="EMBL/GenBank/DDBJ databases">
        <title>FDA dAtabase for Regulatory Grade micrObial Sequences (FDA-ARGOS): Supporting development and validation of Infectious Disease Dx tests.</title>
        <authorList>
            <person name="Sproer C."/>
            <person name="Gronow S."/>
            <person name="Severitt S."/>
            <person name="Schroder I."/>
            <person name="Tallon L."/>
            <person name="Sadzewicz L."/>
            <person name="Zhao X."/>
            <person name="Boylan J."/>
            <person name="Ott S."/>
            <person name="Bowen H."/>
            <person name="Vavikolanu K."/>
            <person name="Mehta A."/>
            <person name="Aluvathingal J."/>
            <person name="Nadendla S."/>
            <person name="Lowell S."/>
            <person name="Myers T."/>
            <person name="Yan Y."/>
            <person name="Sichtig H."/>
        </authorList>
    </citation>
    <scope>NUCLEOTIDE SEQUENCE [LARGE SCALE GENOMIC DNA]</scope>
    <source>
        <strain evidence="3 6">FDAARGOS_945</strain>
    </source>
</reference>
<dbReference type="InterPro" id="IPR003615">
    <property type="entry name" value="HNH_nuc"/>
</dbReference>
<evidence type="ECO:0000313" key="5">
    <source>
        <dbReference type="Proteomes" id="UP000254219"/>
    </source>
</evidence>
<evidence type="ECO:0000313" key="4">
    <source>
        <dbReference type="EMBL" id="STD44468.1"/>
    </source>
</evidence>
<sequence length="172" mass="19159">MPEAWKDISGFEGIYQISDAGNLRSLDRTVLNKGSGCTYPIKGKSLKPRYDTDGYLITDLWKAGKKVTVKIHRLVAAAFIPGSAPEVDHINGRRDDNRAVNLRWASLSQNRANSHTRKNKSGVVGVRFSEGKKKPWQAYGRVNGKFKSLGHFPTKQLAAAARRKHIQEVMNA</sequence>